<organism evidence="1 2">
    <name type="scientific">Nocardia ignorata</name>
    <dbReference type="NCBI Taxonomy" id="145285"/>
    <lineage>
        <taxon>Bacteria</taxon>
        <taxon>Bacillati</taxon>
        <taxon>Actinomycetota</taxon>
        <taxon>Actinomycetes</taxon>
        <taxon>Mycobacteriales</taxon>
        <taxon>Nocardiaceae</taxon>
        <taxon>Nocardia</taxon>
    </lineage>
</organism>
<comment type="caution">
    <text evidence="1">The sequence shown here is derived from an EMBL/GenBank/DDBJ whole genome shotgun (WGS) entry which is preliminary data.</text>
</comment>
<accession>A0A4R6PWY7</accession>
<dbReference type="AlphaFoldDB" id="A0A4R6PWY7"/>
<dbReference type="EMBL" id="SNXK01000001">
    <property type="protein sequence ID" value="TDP41986.1"/>
    <property type="molecule type" value="Genomic_DNA"/>
</dbReference>
<evidence type="ECO:0000313" key="2">
    <source>
        <dbReference type="Proteomes" id="UP000295087"/>
    </source>
</evidence>
<name>A0A4R6PWY7_NOCIG</name>
<evidence type="ECO:0000313" key="1">
    <source>
        <dbReference type="EMBL" id="TDP41986.1"/>
    </source>
</evidence>
<dbReference type="Proteomes" id="UP000295087">
    <property type="component" value="Unassembled WGS sequence"/>
</dbReference>
<protein>
    <submittedName>
        <fullName evidence="1">Uncharacterized protein</fullName>
    </submittedName>
</protein>
<keyword evidence="2" id="KW-1185">Reference proteome</keyword>
<reference evidence="1 2" key="1">
    <citation type="submission" date="2019-03" db="EMBL/GenBank/DDBJ databases">
        <title>Genomic Encyclopedia of Type Strains, Phase IV (KMG-IV): sequencing the most valuable type-strain genomes for metagenomic binning, comparative biology and taxonomic classification.</title>
        <authorList>
            <person name="Goeker M."/>
        </authorList>
    </citation>
    <scope>NUCLEOTIDE SEQUENCE [LARGE SCALE GENOMIC DNA]</scope>
    <source>
        <strain evidence="1 2">DSM 44496</strain>
    </source>
</reference>
<sequence length="215" mass="23589">MAAHHAVAAIIELSRGLFIPLRVEASRCVTNNVDGVWMVADRSEPDDHVRVNAAGSVLVPTSSAPVGVDGHAMTTMLDDLLTTSGEASELRWLGWSEIRVDDTLAALPTALVPTGDEFILDDLDNRVRGLGIPARRRSDGVWVGRYDLGFWTPISVTVLREAHVSGISDADGHHTLLMLSIDVHWSVWWRDGSPGRAMLDAALHRLHDLGWHHNY</sequence>
<gene>
    <name evidence="1" type="ORF">DFR75_1011091</name>
</gene>
<proteinExistence type="predicted"/>